<comment type="similarity">
    <text evidence="1">Belongs to the prefoldin subunit beta family.</text>
</comment>
<accession>A0A7S0DCX2</accession>
<dbReference type="PANTHER" id="PTHR21431">
    <property type="entry name" value="PREFOLDIN SUBUNIT 6"/>
    <property type="match status" value="1"/>
</dbReference>
<dbReference type="GO" id="GO:0009409">
    <property type="term" value="P:response to cold"/>
    <property type="evidence" value="ECO:0007669"/>
    <property type="project" value="UniProtKB-ARBA"/>
</dbReference>
<reference evidence="4" key="1">
    <citation type="submission" date="2021-01" db="EMBL/GenBank/DDBJ databases">
        <authorList>
            <person name="Corre E."/>
            <person name="Pelletier E."/>
            <person name="Niang G."/>
            <person name="Scheremetjew M."/>
            <person name="Finn R."/>
            <person name="Kale V."/>
            <person name="Holt S."/>
            <person name="Cochrane G."/>
            <person name="Meng A."/>
            <person name="Brown T."/>
            <person name="Cohen L."/>
        </authorList>
    </citation>
    <scope>NUCLEOTIDE SEQUENCE</scope>
    <source>
        <strain evidence="4">CCAC1681</strain>
    </source>
</reference>
<feature type="coiled-coil region" evidence="3">
    <location>
        <begin position="68"/>
        <end position="116"/>
    </location>
</feature>
<organism evidence="4">
    <name type="scientific">Micromonas pusilla</name>
    <name type="common">Picoplanktonic green alga</name>
    <name type="synonym">Chromulina pusilla</name>
    <dbReference type="NCBI Taxonomy" id="38833"/>
    <lineage>
        <taxon>Eukaryota</taxon>
        <taxon>Viridiplantae</taxon>
        <taxon>Chlorophyta</taxon>
        <taxon>Mamiellophyceae</taxon>
        <taxon>Mamiellales</taxon>
        <taxon>Mamiellaceae</taxon>
        <taxon>Micromonas</taxon>
    </lineage>
</organism>
<dbReference type="CDD" id="cd23161">
    <property type="entry name" value="Prefoldin_6"/>
    <property type="match status" value="1"/>
</dbReference>
<dbReference type="GO" id="GO:0051087">
    <property type="term" value="F:protein-folding chaperone binding"/>
    <property type="evidence" value="ECO:0007669"/>
    <property type="project" value="TreeGrafter"/>
</dbReference>
<dbReference type="PANTHER" id="PTHR21431:SF0">
    <property type="entry name" value="PREFOLDIN SUBUNIT 6"/>
    <property type="match status" value="1"/>
</dbReference>
<evidence type="ECO:0000256" key="3">
    <source>
        <dbReference type="SAM" id="Coils"/>
    </source>
</evidence>
<evidence type="ECO:0000313" key="4">
    <source>
        <dbReference type="EMBL" id="CAD8450681.1"/>
    </source>
</evidence>
<keyword evidence="3" id="KW-0175">Coiled coil</keyword>
<gene>
    <name evidence="4" type="ORF">MSP1401_LOCUS11791</name>
</gene>
<protein>
    <recommendedName>
        <fullName evidence="5">Prefoldin subunit 6</fullName>
    </recommendedName>
</protein>
<dbReference type="GO" id="GO:0016272">
    <property type="term" value="C:prefoldin complex"/>
    <property type="evidence" value="ECO:0007669"/>
    <property type="project" value="InterPro"/>
</dbReference>
<dbReference type="Gene3D" id="1.10.287.370">
    <property type="match status" value="1"/>
</dbReference>
<evidence type="ECO:0000256" key="1">
    <source>
        <dbReference type="ARBA" id="ARBA00008045"/>
    </source>
</evidence>
<dbReference type="EMBL" id="HBEN01014141">
    <property type="protein sequence ID" value="CAD8450681.1"/>
    <property type="molecule type" value="Transcribed_RNA"/>
</dbReference>
<name>A0A7S0DCX2_MICPS</name>
<sequence length="124" mass="14506">MSALKTIQDKLAIEANDFQALQKDLSRNMSNRQQFVQQFSENDMVLKELERLEDDANVYKLIGPVLIKQDLVEAKSNVEKRLEFIQNETERLDKMVKSMENKQETKHREILELQKKLQTLAAAK</sequence>
<dbReference type="GO" id="GO:0006457">
    <property type="term" value="P:protein folding"/>
    <property type="evidence" value="ECO:0007669"/>
    <property type="project" value="InterPro"/>
</dbReference>
<dbReference type="GO" id="GO:0051082">
    <property type="term" value="F:unfolded protein binding"/>
    <property type="evidence" value="ECO:0007669"/>
    <property type="project" value="InterPro"/>
</dbReference>
<dbReference type="InterPro" id="IPR002777">
    <property type="entry name" value="PFD_beta-like"/>
</dbReference>
<dbReference type="FunFam" id="1.10.287.370:FF:000003">
    <property type="entry name" value="Prefoldin subunit 6"/>
    <property type="match status" value="1"/>
</dbReference>
<dbReference type="GO" id="GO:0005737">
    <property type="term" value="C:cytoplasm"/>
    <property type="evidence" value="ECO:0007669"/>
    <property type="project" value="TreeGrafter"/>
</dbReference>
<dbReference type="AlphaFoldDB" id="A0A7S0DCX2"/>
<dbReference type="Pfam" id="PF01920">
    <property type="entry name" value="Prefoldin_2"/>
    <property type="match status" value="1"/>
</dbReference>
<dbReference type="SUPFAM" id="SSF46579">
    <property type="entry name" value="Prefoldin"/>
    <property type="match status" value="1"/>
</dbReference>
<dbReference type="InterPro" id="IPR009053">
    <property type="entry name" value="Prefoldin"/>
</dbReference>
<proteinExistence type="inferred from homology"/>
<dbReference type="GO" id="GO:0051131">
    <property type="term" value="P:chaperone-mediated protein complex assembly"/>
    <property type="evidence" value="ECO:0007669"/>
    <property type="project" value="TreeGrafter"/>
</dbReference>
<evidence type="ECO:0008006" key="5">
    <source>
        <dbReference type="Google" id="ProtNLM"/>
    </source>
</evidence>
<keyword evidence="2" id="KW-0143">Chaperone</keyword>
<evidence type="ECO:0000256" key="2">
    <source>
        <dbReference type="ARBA" id="ARBA00023186"/>
    </source>
</evidence>